<comment type="caution">
    <text evidence="2">The sequence shown here is derived from an EMBL/GenBank/DDBJ whole genome shotgun (WGS) entry which is preliminary data.</text>
</comment>
<sequence length="383" mass="42966">MDRLNRQVKEAMNNTMPKEAVFSEFEKQQVLNRIKNKSVTSHKKKRNIIPKTLTAAVLAGSVLLVGGIAGTQLGLIGGNAGEDTTRLERDLQSFYPNLSVGEMLNGWELVSKEPYEGKEPEKLGLLSAEFKGGAQITGTLKYHDETHEKYPGKLLFLPDQLSLNSLPVLDGYYPDLALSSEDQEYVRKIFGINGEVNIPNITLKVDSYKATFIKGQTIPDEVGVKEVMLPEEDNDIIATPFEILKDNNNKLILPEDLQNIYSQFAESKNDGVLAGLSPAKVFQLYFYAEEIEDYETQYALFIDDEQYIKVFPTYEDYLDAVMNPPVPVQGETLLDKVKRSQLEERIINEKEAGVSISSGEEGLGFGLSKNSRGIWRVNWMPIQ</sequence>
<gene>
    <name evidence="2" type="ORF">ACFYKX_21185</name>
</gene>
<keyword evidence="1" id="KW-0472">Membrane</keyword>
<reference evidence="2 3" key="1">
    <citation type="submission" date="2024-08" db="EMBL/GenBank/DDBJ databases">
        <title>Two novel Cytobacillus novel species.</title>
        <authorList>
            <person name="Liu G."/>
        </authorList>
    </citation>
    <scope>NUCLEOTIDE SEQUENCE [LARGE SCALE GENOMIC DNA]</scope>
    <source>
        <strain evidence="2 3">FJAT-54145</strain>
    </source>
</reference>
<keyword evidence="3" id="KW-1185">Reference proteome</keyword>
<feature type="transmembrane region" description="Helical" evidence="1">
    <location>
        <begin position="53"/>
        <end position="76"/>
    </location>
</feature>
<evidence type="ECO:0000313" key="2">
    <source>
        <dbReference type="EMBL" id="MFE8703098.1"/>
    </source>
</evidence>
<evidence type="ECO:0000313" key="3">
    <source>
        <dbReference type="Proteomes" id="UP001601059"/>
    </source>
</evidence>
<name>A0ABW6KJR4_9BACI</name>
<proteinExistence type="predicted"/>
<accession>A0ABW6KJR4</accession>
<dbReference type="RefSeq" id="WP_389363342.1">
    <property type="nucleotide sequence ID" value="NZ_JBIACK010000013.1"/>
</dbReference>
<organism evidence="2 3">
    <name type="scientific">Cytobacillus spartinae</name>
    <dbReference type="NCBI Taxonomy" id="3299023"/>
    <lineage>
        <taxon>Bacteria</taxon>
        <taxon>Bacillati</taxon>
        <taxon>Bacillota</taxon>
        <taxon>Bacilli</taxon>
        <taxon>Bacillales</taxon>
        <taxon>Bacillaceae</taxon>
        <taxon>Cytobacillus</taxon>
    </lineage>
</organism>
<dbReference type="EMBL" id="JBIACK010000013">
    <property type="protein sequence ID" value="MFE8703098.1"/>
    <property type="molecule type" value="Genomic_DNA"/>
</dbReference>
<keyword evidence="1" id="KW-0812">Transmembrane</keyword>
<keyword evidence="1" id="KW-1133">Transmembrane helix</keyword>
<evidence type="ECO:0008006" key="4">
    <source>
        <dbReference type="Google" id="ProtNLM"/>
    </source>
</evidence>
<protein>
    <recommendedName>
        <fullName evidence="4">DUF4179 domain-containing protein</fullName>
    </recommendedName>
</protein>
<evidence type="ECO:0000256" key="1">
    <source>
        <dbReference type="SAM" id="Phobius"/>
    </source>
</evidence>
<dbReference type="Proteomes" id="UP001601059">
    <property type="component" value="Unassembled WGS sequence"/>
</dbReference>